<keyword evidence="1" id="KW-0472">Membrane</keyword>
<protein>
    <submittedName>
        <fullName evidence="2">Uncharacterized protein</fullName>
    </submittedName>
</protein>
<evidence type="ECO:0000313" key="2">
    <source>
        <dbReference type="EMBL" id="SVA09877.1"/>
    </source>
</evidence>
<organism evidence="2">
    <name type="scientific">marine metagenome</name>
    <dbReference type="NCBI Taxonomy" id="408172"/>
    <lineage>
        <taxon>unclassified sequences</taxon>
        <taxon>metagenomes</taxon>
        <taxon>ecological metagenomes</taxon>
    </lineage>
</organism>
<keyword evidence="1" id="KW-1133">Transmembrane helix</keyword>
<gene>
    <name evidence="2" type="ORF">METZ01_LOCUS62731</name>
</gene>
<reference evidence="2" key="1">
    <citation type="submission" date="2018-05" db="EMBL/GenBank/DDBJ databases">
        <authorList>
            <person name="Lanie J.A."/>
            <person name="Ng W.-L."/>
            <person name="Kazmierczak K.M."/>
            <person name="Andrzejewski T.M."/>
            <person name="Davidsen T.M."/>
            <person name="Wayne K.J."/>
            <person name="Tettelin H."/>
            <person name="Glass J.I."/>
            <person name="Rusch D."/>
            <person name="Podicherti R."/>
            <person name="Tsui H.-C.T."/>
            <person name="Winkler M.E."/>
        </authorList>
    </citation>
    <scope>NUCLEOTIDE SEQUENCE</scope>
</reference>
<name>A0A381T5C6_9ZZZZ</name>
<sequence>FFVLAAKKYRTSVLRKSLSSKKLQVVMKLPATFMIKYLKKRIKNKWLLIILPFLFFLIKGLIWLAIFYGLWDVIKSAI</sequence>
<dbReference type="EMBL" id="UINC01003862">
    <property type="protein sequence ID" value="SVA09877.1"/>
    <property type="molecule type" value="Genomic_DNA"/>
</dbReference>
<feature type="non-terminal residue" evidence="2">
    <location>
        <position position="1"/>
    </location>
</feature>
<keyword evidence="1" id="KW-0812">Transmembrane</keyword>
<proteinExistence type="predicted"/>
<dbReference type="AlphaFoldDB" id="A0A381T5C6"/>
<feature type="transmembrane region" description="Helical" evidence="1">
    <location>
        <begin position="46"/>
        <end position="71"/>
    </location>
</feature>
<evidence type="ECO:0000256" key="1">
    <source>
        <dbReference type="SAM" id="Phobius"/>
    </source>
</evidence>
<accession>A0A381T5C6</accession>